<comment type="caution">
    <text evidence="3">The sequence shown here is derived from an EMBL/GenBank/DDBJ whole genome shotgun (WGS) entry which is preliminary data.</text>
</comment>
<dbReference type="EMBL" id="JACCFL010000001">
    <property type="protein sequence ID" value="NYJ24704.1"/>
    <property type="molecule type" value="Genomic_DNA"/>
</dbReference>
<feature type="transmembrane region" description="Helical" evidence="1">
    <location>
        <begin position="141"/>
        <end position="161"/>
    </location>
</feature>
<protein>
    <recommendedName>
        <fullName evidence="2">DUF1206 domain-containing protein</fullName>
    </recommendedName>
</protein>
<feature type="transmembrane region" description="Helical" evidence="1">
    <location>
        <begin position="233"/>
        <end position="254"/>
    </location>
</feature>
<feature type="transmembrane region" description="Helical" evidence="1">
    <location>
        <begin position="101"/>
        <end position="121"/>
    </location>
</feature>
<keyword evidence="1" id="KW-0812">Transmembrane</keyword>
<evidence type="ECO:0000313" key="3">
    <source>
        <dbReference type="EMBL" id="NYJ24704.1"/>
    </source>
</evidence>
<evidence type="ECO:0000313" key="4">
    <source>
        <dbReference type="Proteomes" id="UP000578352"/>
    </source>
</evidence>
<gene>
    <name evidence="3" type="ORF">HNR13_002991</name>
</gene>
<feature type="domain" description="DUF1206" evidence="2">
    <location>
        <begin position="190"/>
        <end position="258"/>
    </location>
</feature>
<keyword evidence="1" id="KW-0472">Membrane</keyword>
<dbReference type="RefSeq" id="WP_179607003.1">
    <property type="nucleotide sequence ID" value="NZ_BAABEH010000001.1"/>
</dbReference>
<evidence type="ECO:0000259" key="2">
    <source>
        <dbReference type="Pfam" id="PF06724"/>
    </source>
</evidence>
<dbReference type="InterPro" id="IPR009597">
    <property type="entry name" value="DUF1206"/>
</dbReference>
<feature type="transmembrane region" description="Helical" evidence="1">
    <location>
        <begin position="192"/>
        <end position="213"/>
    </location>
</feature>
<feature type="domain" description="DUF1206" evidence="2">
    <location>
        <begin position="24"/>
        <end position="90"/>
    </location>
</feature>
<name>A0A853CZW9_9MICO</name>
<evidence type="ECO:0000256" key="1">
    <source>
        <dbReference type="SAM" id="Phobius"/>
    </source>
</evidence>
<accession>A0A853CZW9</accession>
<dbReference type="AlphaFoldDB" id="A0A853CZW9"/>
<organism evidence="3 4">
    <name type="scientific">Leifsonia shinshuensis</name>
    <dbReference type="NCBI Taxonomy" id="150026"/>
    <lineage>
        <taxon>Bacteria</taxon>
        <taxon>Bacillati</taxon>
        <taxon>Actinomycetota</taxon>
        <taxon>Actinomycetes</taxon>
        <taxon>Micrococcales</taxon>
        <taxon>Microbacteriaceae</taxon>
        <taxon>Leifsonia</taxon>
    </lineage>
</organism>
<feature type="transmembrane region" description="Helical" evidence="1">
    <location>
        <begin position="20"/>
        <end position="48"/>
    </location>
</feature>
<feature type="transmembrane region" description="Helical" evidence="1">
    <location>
        <begin position="68"/>
        <end position="89"/>
    </location>
</feature>
<sequence length="261" mass="26580">MSGAPTRTASRLEHSTFVRVLTRVGLASIGLLHILIGVIALAVAFGAGGTADQSGALQAVAAVPGGVFVLWLIVIGLIVLALWQLLVAVTAHGAATKVVEVAKAVIYGALAFITVSVSLGGGQNSTGKQKSGSAHLLALPGGVFVLGLIGLIVVAVGVEFFRNGVTSRFERDLKLPPDRWAEAITVLGRVGYIAKGVALVLVGGLVVLGAVTYDPSKATGLDGSLKTLASVPFGVVALVVIALGLIAYGLFWCVRSVKARL</sequence>
<feature type="domain" description="DUF1206" evidence="2">
    <location>
        <begin position="101"/>
        <end position="166"/>
    </location>
</feature>
<proteinExistence type="predicted"/>
<dbReference type="Pfam" id="PF06724">
    <property type="entry name" value="DUF1206"/>
    <property type="match status" value="3"/>
</dbReference>
<dbReference type="Proteomes" id="UP000578352">
    <property type="component" value="Unassembled WGS sequence"/>
</dbReference>
<reference evidence="3 4" key="1">
    <citation type="submission" date="2020-07" db="EMBL/GenBank/DDBJ databases">
        <title>Sequencing the genomes of 1000 actinobacteria strains.</title>
        <authorList>
            <person name="Klenk H.-P."/>
        </authorList>
    </citation>
    <scope>NUCLEOTIDE SEQUENCE [LARGE SCALE GENOMIC DNA]</scope>
    <source>
        <strain evidence="3 4">DSM 15165</strain>
    </source>
</reference>
<keyword evidence="1" id="KW-1133">Transmembrane helix</keyword>